<proteinExistence type="predicted"/>
<feature type="signal peptide" evidence="1">
    <location>
        <begin position="1"/>
        <end position="21"/>
    </location>
</feature>
<reference evidence="2" key="1">
    <citation type="submission" date="2018-01" db="EMBL/GenBank/DDBJ databases">
        <title>An insight into the sialome of Amazonian anophelines.</title>
        <authorList>
            <person name="Ribeiro J.M."/>
            <person name="Scarpassa V."/>
            <person name="Calvo E."/>
        </authorList>
    </citation>
    <scope>NUCLEOTIDE SEQUENCE</scope>
    <source>
        <tissue evidence="2">Salivary glands</tissue>
    </source>
</reference>
<name>A0A2M4ANH9_9DIPT</name>
<organism evidence="2">
    <name type="scientific">Anopheles triannulatus</name>
    <dbReference type="NCBI Taxonomy" id="58253"/>
    <lineage>
        <taxon>Eukaryota</taxon>
        <taxon>Metazoa</taxon>
        <taxon>Ecdysozoa</taxon>
        <taxon>Arthropoda</taxon>
        <taxon>Hexapoda</taxon>
        <taxon>Insecta</taxon>
        <taxon>Pterygota</taxon>
        <taxon>Neoptera</taxon>
        <taxon>Endopterygota</taxon>
        <taxon>Diptera</taxon>
        <taxon>Nematocera</taxon>
        <taxon>Culicoidea</taxon>
        <taxon>Culicidae</taxon>
        <taxon>Anophelinae</taxon>
        <taxon>Anopheles</taxon>
    </lineage>
</organism>
<evidence type="ECO:0000313" key="2">
    <source>
        <dbReference type="EMBL" id="MBW42346.1"/>
    </source>
</evidence>
<dbReference type="EMBL" id="GGFK01009025">
    <property type="protein sequence ID" value="MBW42346.1"/>
    <property type="molecule type" value="Transcribed_RNA"/>
</dbReference>
<feature type="chain" id="PRO_5014954119" evidence="1">
    <location>
        <begin position="22"/>
        <end position="112"/>
    </location>
</feature>
<dbReference type="AlphaFoldDB" id="A0A2M4ANH9"/>
<protein>
    <submittedName>
        <fullName evidence="2">Putative secreted protein</fullName>
    </submittedName>
</protein>
<keyword evidence="1" id="KW-0732">Signal</keyword>
<accession>A0A2M4ANH9</accession>
<sequence length="112" mass="12462">MGKCLILAVVGCLYVCGLLEAAPQYGQLIEAKIDSTTEEPSTTTDPHERLAAAYTFKTPTQGKFSFSEGVHRYDVGPDEDPQQRLLEEYHKFESRLPTTTARYPKGPPCIHC</sequence>
<evidence type="ECO:0000256" key="1">
    <source>
        <dbReference type="SAM" id="SignalP"/>
    </source>
</evidence>